<sequence>MSSENLHAPRERLSKETLHMHHAIVSLMEEMEAVDWYRQRADDCDDEQLKEILLHNMREEMEHAAMVLEWIRRNSKDFDANLREFLFKDGEISDH</sequence>
<dbReference type="GO" id="GO:0140737">
    <property type="term" value="C:encapsulin nanocompartment"/>
    <property type="evidence" value="ECO:0007669"/>
    <property type="project" value="UniProtKB-SubCell"/>
</dbReference>
<keyword evidence="7" id="KW-1185">Reference proteome</keyword>
<dbReference type="Proteomes" id="UP000229498">
    <property type="component" value="Unassembled WGS sequence"/>
</dbReference>
<dbReference type="SUPFAM" id="SSF47240">
    <property type="entry name" value="Ferritin-like"/>
    <property type="match status" value="1"/>
</dbReference>
<keyword evidence="1" id="KW-0409">Iron storage</keyword>
<organism evidence="6 7">
    <name type="scientific">Minwuia thermotolerans</name>
    <dbReference type="NCBI Taxonomy" id="2056226"/>
    <lineage>
        <taxon>Bacteria</taxon>
        <taxon>Pseudomonadati</taxon>
        <taxon>Pseudomonadota</taxon>
        <taxon>Alphaproteobacteria</taxon>
        <taxon>Minwuiales</taxon>
        <taxon>Minwuiaceae</taxon>
        <taxon>Minwuia</taxon>
    </lineage>
</organism>
<dbReference type="EMBL" id="PHIG01000033">
    <property type="protein sequence ID" value="PJK29391.1"/>
    <property type="molecule type" value="Genomic_DNA"/>
</dbReference>
<dbReference type="Gene3D" id="6.10.140.1960">
    <property type="match status" value="1"/>
</dbReference>
<keyword evidence="2" id="KW-0479">Metal-binding</keyword>
<keyword evidence="5" id="KW-1284">Encapsulin nanocompartment</keyword>
<reference evidence="6 7" key="1">
    <citation type="submission" date="2017-11" db="EMBL/GenBank/DDBJ databases">
        <title>Draft genome sequence of Rhizobiales bacterium SY3-13.</title>
        <authorList>
            <person name="Sun C."/>
        </authorList>
    </citation>
    <scope>NUCLEOTIDE SEQUENCE [LARGE SCALE GENOMIC DNA]</scope>
    <source>
        <strain evidence="6 7">SY3-13</strain>
    </source>
</reference>
<evidence type="ECO:0000256" key="4">
    <source>
        <dbReference type="ARBA" id="ARBA00033738"/>
    </source>
</evidence>
<evidence type="ECO:0000256" key="3">
    <source>
        <dbReference type="ARBA" id="ARBA00023004"/>
    </source>
</evidence>
<dbReference type="OrthoDB" id="9796238at2"/>
<dbReference type="GO" id="GO:0006879">
    <property type="term" value="P:intracellular iron ion homeostasis"/>
    <property type="evidence" value="ECO:0007669"/>
    <property type="project" value="UniProtKB-KW"/>
</dbReference>
<proteinExistence type="predicted"/>
<evidence type="ECO:0000256" key="5">
    <source>
        <dbReference type="ARBA" id="ARBA00033787"/>
    </source>
</evidence>
<evidence type="ECO:0000256" key="1">
    <source>
        <dbReference type="ARBA" id="ARBA00022434"/>
    </source>
</evidence>
<dbReference type="InterPro" id="IPR009078">
    <property type="entry name" value="Ferritin-like_SF"/>
</dbReference>
<evidence type="ECO:0000313" key="6">
    <source>
        <dbReference type="EMBL" id="PJK29391.1"/>
    </source>
</evidence>
<gene>
    <name evidence="6" type="ORF">CVT23_12385</name>
</gene>
<evidence type="ECO:0000313" key="7">
    <source>
        <dbReference type="Proteomes" id="UP000229498"/>
    </source>
</evidence>
<name>A0A2M9G0Z8_9PROT</name>
<comment type="subcellular location">
    <subcellularLocation>
        <location evidence="4">Encapsulin nanocompartment</location>
    </subcellularLocation>
</comment>
<dbReference type="Pfam" id="PF22277">
    <property type="entry name" value="EncFtn-like"/>
    <property type="match status" value="1"/>
</dbReference>
<dbReference type="InterPro" id="IPR054581">
    <property type="entry name" value="EncFtn-like"/>
</dbReference>
<dbReference type="GO" id="GO:0046872">
    <property type="term" value="F:metal ion binding"/>
    <property type="evidence" value="ECO:0007669"/>
    <property type="project" value="UniProtKB-KW"/>
</dbReference>
<dbReference type="RefSeq" id="WP_109792067.1">
    <property type="nucleotide sequence ID" value="NZ_PHIG01000033.1"/>
</dbReference>
<accession>A0A2M9G0Z8</accession>
<protein>
    <submittedName>
        <fullName evidence="6">Ferritin</fullName>
    </submittedName>
</protein>
<comment type="caution">
    <text evidence="6">The sequence shown here is derived from an EMBL/GenBank/DDBJ whole genome shotgun (WGS) entry which is preliminary data.</text>
</comment>
<keyword evidence="3" id="KW-0408">Iron</keyword>
<dbReference type="AlphaFoldDB" id="A0A2M9G0Z8"/>
<evidence type="ECO:0000256" key="2">
    <source>
        <dbReference type="ARBA" id="ARBA00022723"/>
    </source>
</evidence>